<reference evidence="2" key="1">
    <citation type="submission" date="2018-05" db="EMBL/GenBank/DDBJ databases">
        <title>Draft genome of Mucuna pruriens seed.</title>
        <authorList>
            <person name="Nnadi N.E."/>
            <person name="Vos R."/>
            <person name="Hasami M.H."/>
            <person name="Devisetty U.K."/>
            <person name="Aguiy J.C."/>
        </authorList>
    </citation>
    <scope>NUCLEOTIDE SEQUENCE [LARGE SCALE GENOMIC DNA]</scope>
    <source>
        <strain evidence="2">JCA_2017</strain>
    </source>
</reference>
<gene>
    <name evidence="2" type="ORF">CR513_55116</name>
</gene>
<keyword evidence="3" id="KW-1185">Reference proteome</keyword>
<name>A0A371EJA8_MUCPR</name>
<evidence type="ECO:0000313" key="2">
    <source>
        <dbReference type="EMBL" id="RDX66148.1"/>
    </source>
</evidence>
<feature type="non-terminal residue" evidence="2">
    <location>
        <position position="1"/>
    </location>
</feature>
<protein>
    <submittedName>
        <fullName evidence="2">Uncharacterized protein</fullName>
    </submittedName>
</protein>
<organism evidence="2 3">
    <name type="scientific">Mucuna pruriens</name>
    <name type="common">Velvet bean</name>
    <name type="synonym">Dolichos pruriens</name>
    <dbReference type="NCBI Taxonomy" id="157652"/>
    <lineage>
        <taxon>Eukaryota</taxon>
        <taxon>Viridiplantae</taxon>
        <taxon>Streptophyta</taxon>
        <taxon>Embryophyta</taxon>
        <taxon>Tracheophyta</taxon>
        <taxon>Spermatophyta</taxon>
        <taxon>Magnoliopsida</taxon>
        <taxon>eudicotyledons</taxon>
        <taxon>Gunneridae</taxon>
        <taxon>Pentapetalae</taxon>
        <taxon>rosids</taxon>
        <taxon>fabids</taxon>
        <taxon>Fabales</taxon>
        <taxon>Fabaceae</taxon>
        <taxon>Papilionoideae</taxon>
        <taxon>50 kb inversion clade</taxon>
        <taxon>NPAAA clade</taxon>
        <taxon>indigoferoid/millettioid clade</taxon>
        <taxon>Phaseoleae</taxon>
        <taxon>Mucuna</taxon>
    </lineage>
</organism>
<proteinExistence type="predicted"/>
<dbReference type="AlphaFoldDB" id="A0A371EJA8"/>
<dbReference type="EMBL" id="QJKJ01013573">
    <property type="protein sequence ID" value="RDX66148.1"/>
    <property type="molecule type" value="Genomic_DNA"/>
</dbReference>
<feature type="compositionally biased region" description="Basic and acidic residues" evidence="1">
    <location>
        <begin position="1"/>
        <end position="28"/>
    </location>
</feature>
<dbReference type="Proteomes" id="UP000257109">
    <property type="component" value="Unassembled WGS sequence"/>
</dbReference>
<feature type="region of interest" description="Disordered" evidence="1">
    <location>
        <begin position="1"/>
        <end position="29"/>
    </location>
</feature>
<accession>A0A371EJA8</accession>
<evidence type="ECO:0000313" key="3">
    <source>
        <dbReference type="Proteomes" id="UP000257109"/>
    </source>
</evidence>
<sequence length="81" mass="9204">MAWEHRTRNTSKRLDMFGRASSKEDMNGEPKVIGHHLVTRHGLEVRLTKSNCLPTILDLTSAKHRPLKSKRRLGSRSLNGS</sequence>
<comment type="caution">
    <text evidence="2">The sequence shown here is derived from an EMBL/GenBank/DDBJ whole genome shotgun (WGS) entry which is preliminary data.</text>
</comment>
<evidence type="ECO:0000256" key="1">
    <source>
        <dbReference type="SAM" id="MobiDB-lite"/>
    </source>
</evidence>